<proteinExistence type="predicted"/>
<reference evidence="3" key="1">
    <citation type="journal article" date="2019" name="Nat. Commun.">
        <title>The genome of broomcorn millet.</title>
        <authorList>
            <person name="Zou C."/>
            <person name="Miki D."/>
            <person name="Li D."/>
            <person name="Tang Q."/>
            <person name="Xiao L."/>
            <person name="Rajput S."/>
            <person name="Deng P."/>
            <person name="Jia W."/>
            <person name="Huang R."/>
            <person name="Zhang M."/>
            <person name="Sun Y."/>
            <person name="Hu J."/>
            <person name="Fu X."/>
            <person name="Schnable P.S."/>
            <person name="Li F."/>
            <person name="Zhang H."/>
            <person name="Feng B."/>
            <person name="Zhu X."/>
            <person name="Liu R."/>
            <person name="Schnable J.C."/>
            <person name="Zhu J.-K."/>
            <person name="Zhang H."/>
        </authorList>
    </citation>
    <scope>NUCLEOTIDE SEQUENCE [LARGE SCALE GENOMIC DNA]</scope>
</reference>
<dbReference type="EMBL" id="PQIB02000005">
    <property type="protein sequence ID" value="RLN16304.1"/>
    <property type="molecule type" value="Genomic_DNA"/>
</dbReference>
<dbReference type="OrthoDB" id="594396at2759"/>
<comment type="caution">
    <text evidence="2">The sequence shown here is derived from an EMBL/GenBank/DDBJ whole genome shotgun (WGS) entry which is preliminary data.</text>
</comment>
<dbReference type="AlphaFoldDB" id="A0A3L6S6P4"/>
<sequence length="73" mass="7863">MRSFTTKTRQSSFVGAVNILSVKIACSDVGYPVEVYDTVVIARDSINGSWRAGQSLQNQGHNNNRSVTGGMQG</sequence>
<evidence type="ECO:0000313" key="3">
    <source>
        <dbReference type="Proteomes" id="UP000275267"/>
    </source>
</evidence>
<evidence type="ECO:0000256" key="1">
    <source>
        <dbReference type="SAM" id="MobiDB-lite"/>
    </source>
</evidence>
<dbReference type="Proteomes" id="UP000275267">
    <property type="component" value="Unassembled WGS sequence"/>
</dbReference>
<protein>
    <submittedName>
        <fullName evidence="2">Uncharacterized protein</fullName>
    </submittedName>
</protein>
<evidence type="ECO:0000313" key="2">
    <source>
        <dbReference type="EMBL" id="RLN16304.1"/>
    </source>
</evidence>
<feature type="region of interest" description="Disordered" evidence="1">
    <location>
        <begin position="52"/>
        <end position="73"/>
    </location>
</feature>
<accession>A0A3L6S6P4</accession>
<organism evidence="2 3">
    <name type="scientific">Panicum miliaceum</name>
    <name type="common">Proso millet</name>
    <name type="synonym">Broomcorn millet</name>
    <dbReference type="NCBI Taxonomy" id="4540"/>
    <lineage>
        <taxon>Eukaryota</taxon>
        <taxon>Viridiplantae</taxon>
        <taxon>Streptophyta</taxon>
        <taxon>Embryophyta</taxon>
        <taxon>Tracheophyta</taxon>
        <taxon>Spermatophyta</taxon>
        <taxon>Magnoliopsida</taxon>
        <taxon>Liliopsida</taxon>
        <taxon>Poales</taxon>
        <taxon>Poaceae</taxon>
        <taxon>PACMAD clade</taxon>
        <taxon>Panicoideae</taxon>
        <taxon>Panicodae</taxon>
        <taxon>Paniceae</taxon>
        <taxon>Panicinae</taxon>
        <taxon>Panicum</taxon>
        <taxon>Panicum sect. Panicum</taxon>
    </lineage>
</organism>
<keyword evidence="3" id="KW-1185">Reference proteome</keyword>
<name>A0A3L6S6P4_PANMI</name>
<gene>
    <name evidence="2" type="ORF">C2845_PM02G26090</name>
</gene>